<dbReference type="InterPro" id="IPR047140">
    <property type="entry name" value="LabA"/>
</dbReference>
<dbReference type="AlphaFoldDB" id="A0A1G2MGQ2"/>
<dbReference type="Proteomes" id="UP000176493">
    <property type="component" value="Unassembled WGS sequence"/>
</dbReference>
<dbReference type="Gene3D" id="3.40.50.1010">
    <property type="entry name" value="5'-nuclease"/>
    <property type="match status" value="1"/>
</dbReference>
<dbReference type="InterPro" id="IPR021139">
    <property type="entry name" value="NYN"/>
</dbReference>
<dbReference type="PANTHER" id="PTHR35458">
    <property type="entry name" value="SLR0755 PROTEIN"/>
    <property type="match status" value="1"/>
</dbReference>
<evidence type="ECO:0000259" key="1">
    <source>
        <dbReference type="Pfam" id="PF01936"/>
    </source>
</evidence>
<dbReference type="EMBL" id="MHRJ01000016">
    <property type="protein sequence ID" value="OHA23047.1"/>
    <property type="molecule type" value="Genomic_DNA"/>
</dbReference>
<organism evidence="2 3">
    <name type="scientific">Candidatus Taylorbacteria bacterium RIFCSPHIGHO2_02_49_25</name>
    <dbReference type="NCBI Taxonomy" id="1802305"/>
    <lineage>
        <taxon>Bacteria</taxon>
        <taxon>Candidatus Tayloriibacteriota</taxon>
    </lineage>
</organism>
<proteinExistence type="predicted"/>
<gene>
    <name evidence="2" type="ORF">A2W52_00340</name>
</gene>
<dbReference type="PANTHER" id="PTHR35458:SF8">
    <property type="entry name" value="SLR0650 PROTEIN"/>
    <property type="match status" value="1"/>
</dbReference>
<dbReference type="Pfam" id="PF01936">
    <property type="entry name" value="NYN"/>
    <property type="match status" value="1"/>
</dbReference>
<sequence length="206" mass="24119">MRTCAFIDASNLFYGGEKSLGWKIDYKKLLAYLKKKYLASKVFYFGGVKSHNFPFNYLKEETVPVVTLGKYLARIIAKEKDSLSEAKLILFARHLQWARFYCKLQEFCYLLYLKPVKRYEQEDGTLRRKANGDVEMTFRPMKEIKSFDRAIILSGDGDFLPVLRYIREIEKEKKRWSFLLVAQGRQKKSANLPEAIFVTLSICASY</sequence>
<evidence type="ECO:0000313" key="3">
    <source>
        <dbReference type="Proteomes" id="UP000176493"/>
    </source>
</evidence>
<evidence type="ECO:0000313" key="2">
    <source>
        <dbReference type="EMBL" id="OHA23047.1"/>
    </source>
</evidence>
<comment type="caution">
    <text evidence="2">The sequence shown here is derived from an EMBL/GenBank/DDBJ whole genome shotgun (WGS) entry which is preliminary data.</text>
</comment>
<name>A0A1G2MGQ2_9BACT</name>
<accession>A0A1G2MGQ2</accession>
<protein>
    <recommendedName>
        <fullName evidence="1">NYN domain-containing protein</fullName>
    </recommendedName>
</protein>
<feature type="domain" description="NYN" evidence="1">
    <location>
        <begin position="3"/>
        <end position="172"/>
    </location>
</feature>
<dbReference type="GO" id="GO:0004540">
    <property type="term" value="F:RNA nuclease activity"/>
    <property type="evidence" value="ECO:0007669"/>
    <property type="project" value="InterPro"/>
</dbReference>
<reference evidence="2 3" key="1">
    <citation type="journal article" date="2016" name="Nat. Commun.">
        <title>Thousands of microbial genomes shed light on interconnected biogeochemical processes in an aquifer system.</title>
        <authorList>
            <person name="Anantharaman K."/>
            <person name="Brown C.T."/>
            <person name="Hug L.A."/>
            <person name="Sharon I."/>
            <person name="Castelle C.J."/>
            <person name="Probst A.J."/>
            <person name="Thomas B.C."/>
            <person name="Singh A."/>
            <person name="Wilkins M.J."/>
            <person name="Karaoz U."/>
            <person name="Brodie E.L."/>
            <person name="Williams K.H."/>
            <person name="Hubbard S.S."/>
            <person name="Banfield J.F."/>
        </authorList>
    </citation>
    <scope>NUCLEOTIDE SEQUENCE [LARGE SCALE GENOMIC DNA]</scope>
</reference>